<dbReference type="EMBL" id="CP097636">
    <property type="protein sequence ID" value="URI11633.1"/>
    <property type="molecule type" value="Genomic_DNA"/>
</dbReference>
<accession>A0ABY4SE80</accession>
<reference evidence="1" key="1">
    <citation type="submission" date="2022-05" db="EMBL/GenBank/DDBJ databases">
        <title>An RpoN-dependent PEP-CTERM gene is involved in floc formation of an Aquincola tertiaricarbonis strain.</title>
        <authorList>
            <person name="Qiu D."/>
            <person name="Xia M."/>
        </authorList>
    </citation>
    <scope>NUCLEOTIDE SEQUENCE</scope>
    <source>
        <strain evidence="1">RN12</strain>
    </source>
</reference>
<dbReference type="RefSeq" id="WP_250199826.1">
    <property type="nucleotide sequence ID" value="NZ_CP097636.1"/>
</dbReference>
<evidence type="ECO:0000313" key="2">
    <source>
        <dbReference type="Proteomes" id="UP001056201"/>
    </source>
</evidence>
<evidence type="ECO:0000313" key="1">
    <source>
        <dbReference type="EMBL" id="URI11633.1"/>
    </source>
</evidence>
<proteinExistence type="predicted"/>
<name>A0ABY4SE80_AQUTE</name>
<dbReference type="Proteomes" id="UP001056201">
    <property type="component" value="Chromosome 2"/>
</dbReference>
<protein>
    <submittedName>
        <fullName evidence="1">Uncharacterized protein</fullName>
    </submittedName>
</protein>
<keyword evidence="2" id="KW-1185">Reference proteome</keyword>
<organism evidence="1 2">
    <name type="scientific">Aquincola tertiaricarbonis</name>
    <dbReference type="NCBI Taxonomy" id="391953"/>
    <lineage>
        <taxon>Bacteria</taxon>
        <taxon>Pseudomonadati</taxon>
        <taxon>Pseudomonadota</taxon>
        <taxon>Betaproteobacteria</taxon>
        <taxon>Burkholderiales</taxon>
        <taxon>Sphaerotilaceae</taxon>
        <taxon>Aquincola</taxon>
    </lineage>
</organism>
<sequence>MTSGPHSQTQPGSECNAARADIAAALRLAAAVSRMPISAGAKLGHRGTSPLEELTAATEAHESAGVFVQAEVASVLAAISALMEKTAACATPDQSSPQWDELGCAVLEYLHLLRVATYELLQGTADLAQGCLHTVEALLAQYETSSAPGLHELILRGETSFDMMLNASEAVKLAQQGVEGLLAAHGDGAAASKEATRHYALSAEVACTQANELFARLRAVVP</sequence>
<gene>
    <name evidence="1" type="ORF">MW290_22105</name>
</gene>